<sequence length="49" mass="5715">MIAKIKILKRRKGERDMNILLNRSPSINYPSTQTAISNLPHIKKPENRE</sequence>
<accession>A0A015SUE5</accession>
<feature type="compositionally biased region" description="Polar residues" evidence="1">
    <location>
        <begin position="24"/>
        <end position="37"/>
    </location>
</feature>
<dbReference type="PATRIC" id="fig|1339315.3.peg.1194"/>
<reference evidence="2 3" key="1">
    <citation type="submission" date="2014-02" db="EMBL/GenBank/DDBJ databases">
        <authorList>
            <person name="Sears C."/>
            <person name="Carroll K."/>
            <person name="Sack B.R."/>
            <person name="Qadri F."/>
            <person name="Myers L.L."/>
            <person name="Chung G.-T."/>
            <person name="Escheverria P."/>
            <person name="Fraser C.M."/>
            <person name="Sadzewicz L."/>
            <person name="Shefchek K.A."/>
            <person name="Tallon L."/>
            <person name="Das S.P."/>
            <person name="Daugherty S."/>
            <person name="Mongodin E.F."/>
        </authorList>
    </citation>
    <scope>NUCLEOTIDE SEQUENCE [LARGE SCALE GENOMIC DNA]</scope>
    <source>
        <strain evidence="3">3988T(B)14</strain>
    </source>
</reference>
<dbReference type="Proteomes" id="UP000020529">
    <property type="component" value="Unassembled WGS sequence"/>
</dbReference>
<comment type="caution">
    <text evidence="2">The sequence shown here is derived from an EMBL/GenBank/DDBJ whole genome shotgun (WGS) entry which is preliminary data.</text>
</comment>
<feature type="region of interest" description="Disordered" evidence="1">
    <location>
        <begin position="24"/>
        <end position="49"/>
    </location>
</feature>
<proteinExistence type="predicted"/>
<protein>
    <submittedName>
        <fullName evidence="2">Uncharacterized protein</fullName>
    </submittedName>
</protein>
<gene>
    <name evidence="2" type="ORF">M124_0379</name>
</gene>
<dbReference type="AlphaFoldDB" id="A0A015SUE5"/>
<dbReference type="EMBL" id="JGCY01000224">
    <property type="protein sequence ID" value="EXY75779.1"/>
    <property type="molecule type" value="Genomic_DNA"/>
</dbReference>
<name>A0A015SUE5_BACFG</name>
<evidence type="ECO:0000313" key="3">
    <source>
        <dbReference type="Proteomes" id="UP000020529"/>
    </source>
</evidence>
<evidence type="ECO:0000313" key="2">
    <source>
        <dbReference type="EMBL" id="EXY75779.1"/>
    </source>
</evidence>
<evidence type="ECO:0000256" key="1">
    <source>
        <dbReference type="SAM" id="MobiDB-lite"/>
    </source>
</evidence>
<organism evidence="2 3">
    <name type="scientific">Bacteroides fragilis str. 3988T(B)14</name>
    <dbReference type="NCBI Taxonomy" id="1339315"/>
    <lineage>
        <taxon>Bacteria</taxon>
        <taxon>Pseudomonadati</taxon>
        <taxon>Bacteroidota</taxon>
        <taxon>Bacteroidia</taxon>
        <taxon>Bacteroidales</taxon>
        <taxon>Bacteroidaceae</taxon>
        <taxon>Bacteroides</taxon>
    </lineage>
</organism>